<dbReference type="Proteomes" id="UP001149163">
    <property type="component" value="Unassembled WGS sequence"/>
</dbReference>
<dbReference type="GO" id="GO:0046872">
    <property type="term" value="F:metal ion binding"/>
    <property type="evidence" value="ECO:0007669"/>
    <property type="project" value="UniProtKB-KW"/>
</dbReference>
<dbReference type="EMBL" id="JAPQKN010000008">
    <property type="protein sequence ID" value="KAJ5151407.1"/>
    <property type="molecule type" value="Genomic_DNA"/>
</dbReference>
<dbReference type="InterPro" id="IPR008949">
    <property type="entry name" value="Isoprenoid_synthase_dom_sf"/>
</dbReference>
<dbReference type="GeneID" id="81431959"/>
<keyword evidence="4" id="KW-0479">Metal-binding</keyword>
<dbReference type="SUPFAM" id="SSF48576">
    <property type="entry name" value="Terpenoid synthases"/>
    <property type="match status" value="1"/>
</dbReference>
<name>A0A9W9HNA3_9EURO</name>
<reference evidence="5" key="1">
    <citation type="submission" date="2022-11" db="EMBL/GenBank/DDBJ databases">
        <authorList>
            <person name="Petersen C."/>
        </authorList>
    </citation>
    <scope>NUCLEOTIDE SEQUENCE</scope>
    <source>
        <strain evidence="5">IBT 26290</strain>
    </source>
</reference>
<dbReference type="RefSeq" id="XP_056538740.1">
    <property type="nucleotide sequence ID" value="XM_056692783.1"/>
</dbReference>
<evidence type="ECO:0000313" key="5">
    <source>
        <dbReference type="EMBL" id="KAJ5151407.1"/>
    </source>
</evidence>
<keyword evidence="4" id="KW-0456">Lyase</keyword>
<evidence type="ECO:0000256" key="3">
    <source>
        <dbReference type="ARBA" id="ARBA00022842"/>
    </source>
</evidence>
<dbReference type="EC" id="4.2.3.-" evidence="4"/>
<dbReference type="AlphaFoldDB" id="A0A9W9HNA3"/>
<dbReference type="PANTHER" id="PTHR35201">
    <property type="entry name" value="TERPENE SYNTHASE"/>
    <property type="match status" value="1"/>
</dbReference>
<dbReference type="Pfam" id="PF19086">
    <property type="entry name" value="Terpene_syn_C_2"/>
    <property type="match status" value="1"/>
</dbReference>
<accession>A0A9W9HNA3</accession>
<dbReference type="Gene3D" id="1.10.600.10">
    <property type="entry name" value="Farnesyl Diphosphate Synthase"/>
    <property type="match status" value="1"/>
</dbReference>
<proteinExistence type="inferred from homology"/>
<evidence type="ECO:0000313" key="6">
    <source>
        <dbReference type="Proteomes" id="UP001149163"/>
    </source>
</evidence>
<comment type="cofactor">
    <cofactor evidence="1 4">
        <name>Mg(2+)</name>
        <dbReference type="ChEBI" id="CHEBI:18420"/>
    </cofactor>
</comment>
<evidence type="ECO:0000256" key="4">
    <source>
        <dbReference type="RuleBase" id="RU366034"/>
    </source>
</evidence>
<dbReference type="PANTHER" id="PTHR35201:SF4">
    <property type="entry name" value="BETA-PINACENE SYNTHASE-RELATED"/>
    <property type="match status" value="1"/>
</dbReference>
<dbReference type="InterPro" id="IPR034686">
    <property type="entry name" value="Terpene_cyclase-like_2"/>
</dbReference>
<evidence type="ECO:0000256" key="1">
    <source>
        <dbReference type="ARBA" id="ARBA00001946"/>
    </source>
</evidence>
<dbReference type="OrthoDB" id="2861623at2759"/>
<gene>
    <name evidence="5" type="ORF">N7482_010659</name>
</gene>
<keyword evidence="3 4" id="KW-0460">Magnesium</keyword>
<reference evidence="5" key="2">
    <citation type="journal article" date="2023" name="IMA Fungus">
        <title>Comparative genomic study of the Penicillium genus elucidates a diverse pangenome and 15 lateral gene transfer events.</title>
        <authorList>
            <person name="Petersen C."/>
            <person name="Sorensen T."/>
            <person name="Nielsen M.R."/>
            <person name="Sondergaard T.E."/>
            <person name="Sorensen J.L."/>
            <person name="Fitzpatrick D.A."/>
            <person name="Frisvad J.C."/>
            <person name="Nielsen K.L."/>
        </authorList>
    </citation>
    <scope>NUCLEOTIDE SEQUENCE</scope>
    <source>
        <strain evidence="5">IBT 26290</strain>
    </source>
</reference>
<protein>
    <recommendedName>
        <fullName evidence="4">Terpene synthase</fullName>
        <ecNumber evidence="4">4.2.3.-</ecNumber>
    </recommendedName>
</protein>
<evidence type="ECO:0000256" key="2">
    <source>
        <dbReference type="ARBA" id="ARBA00006333"/>
    </source>
</evidence>
<comment type="caution">
    <text evidence="5">The sequence shown here is derived from an EMBL/GenBank/DDBJ whole genome shotgun (WGS) entry which is preliminary data.</text>
</comment>
<comment type="similarity">
    <text evidence="2 4">Belongs to the terpene synthase family.</text>
</comment>
<dbReference type="GO" id="GO:0008299">
    <property type="term" value="P:isoprenoid biosynthetic process"/>
    <property type="evidence" value="ECO:0007669"/>
    <property type="project" value="UniProtKB-ARBA"/>
</dbReference>
<dbReference type="GO" id="GO:0010333">
    <property type="term" value="F:terpene synthase activity"/>
    <property type="evidence" value="ECO:0007669"/>
    <property type="project" value="InterPro"/>
</dbReference>
<sequence length="314" mass="35945">MGSIHDTLELSSQLSGKTLRIPNLQAIFQHWPSAINTRLACLRREIDVLLEKTIDDERKLNALKFCDFALLTCCISLYPQAKWEELRTAGIFMLWIFLWDDEIDDGGTLIAHSESAANSYCQDSLEYARLALGLNTTDESVFQNQDFQNMQCPVSTMLYFRDACEVLRTVMDSGQRNRLFRELQSYMIWTTKEQVARESGQILKPDQHLELRNWTSGIYPVIAIFEFITQGKLDESLIESEDMKVIWTETCFLCMLINDIHSAKKELTSGSMLNVVPILFHADQGNNLDDVMEILVGKLTLDISIFVVPLLHGY</sequence>
<organism evidence="5 6">
    <name type="scientific">Penicillium canariense</name>
    <dbReference type="NCBI Taxonomy" id="189055"/>
    <lineage>
        <taxon>Eukaryota</taxon>
        <taxon>Fungi</taxon>
        <taxon>Dikarya</taxon>
        <taxon>Ascomycota</taxon>
        <taxon>Pezizomycotina</taxon>
        <taxon>Eurotiomycetes</taxon>
        <taxon>Eurotiomycetidae</taxon>
        <taxon>Eurotiales</taxon>
        <taxon>Aspergillaceae</taxon>
        <taxon>Penicillium</taxon>
    </lineage>
</organism>
<keyword evidence="6" id="KW-1185">Reference proteome</keyword>